<reference evidence="1" key="1">
    <citation type="journal article" date="2023" name="bioRxiv">
        <title>Improved chromosome-level genome assembly for marigold (Tagetes erecta).</title>
        <authorList>
            <person name="Jiang F."/>
            <person name="Yuan L."/>
            <person name="Wang S."/>
            <person name="Wang H."/>
            <person name="Xu D."/>
            <person name="Wang A."/>
            <person name="Fan W."/>
        </authorList>
    </citation>
    <scope>NUCLEOTIDE SEQUENCE</scope>
    <source>
        <strain evidence="1">WSJ</strain>
        <tissue evidence="1">Leaf</tissue>
    </source>
</reference>
<name>A0AAD8KUQ6_TARER</name>
<sequence>MSSSISFSFKKLVRGFMTSTHSPGCNCIFKVPANQDHSTLLKKSAIHLKRPCKLVHIWTGFQVQAMVHFLCILSFCGPEKRDSDVAQSFFRSSEYNAVVRDQFDAKMGVENEAICSFLTLSSSSSKHLIHVTHATRHHAAQDALKSGYAFTIIGFGIAGR</sequence>
<evidence type="ECO:0000313" key="1">
    <source>
        <dbReference type="EMBL" id="KAK1429935.1"/>
    </source>
</evidence>
<protein>
    <submittedName>
        <fullName evidence="1">Uncharacterized protein</fullName>
    </submittedName>
</protein>
<comment type="caution">
    <text evidence="1">The sequence shown here is derived from an EMBL/GenBank/DDBJ whole genome shotgun (WGS) entry which is preliminary data.</text>
</comment>
<evidence type="ECO:0000313" key="2">
    <source>
        <dbReference type="Proteomes" id="UP001229421"/>
    </source>
</evidence>
<dbReference type="EMBL" id="JAUHHV010000003">
    <property type="protein sequence ID" value="KAK1429935.1"/>
    <property type="molecule type" value="Genomic_DNA"/>
</dbReference>
<organism evidence="1 2">
    <name type="scientific">Tagetes erecta</name>
    <name type="common">African marigold</name>
    <dbReference type="NCBI Taxonomy" id="13708"/>
    <lineage>
        <taxon>Eukaryota</taxon>
        <taxon>Viridiplantae</taxon>
        <taxon>Streptophyta</taxon>
        <taxon>Embryophyta</taxon>
        <taxon>Tracheophyta</taxon>
        <taxon>Spermatophyta</taxon>
        <taxon>Magnoliopsida</taxon>
        <taxon>eudicotyledons</taxon>
        <taxon>Gunneridae</taxon>
        <taxon>Pentapetalae</taxon>
        <taxon>asterids</taxon>
        <taxon>campanulids</taxon>
        <taxon>Asterales</taxon>
        <taxon>Asteraceae</taxon>
        <taxon>Asteroideae</taxon>
        <taxon>Heliantheae alliance</taxon>
        <taxon>Tageteae</taxon>
        <taxon>Tagetes</taxon>
    </lineage>
</organism>
<proteinExistence type="predicted"/>
<dbReference type="AlphaFoldDB" id="A0AAD8KUQ6"/>
<accession>A0AAD8KUQ6</accession>
<dbReference type="Proteomes" id="UP001229421">
    <property type="component" value="Unassembled WGS sequence"/>
</dbReference>
<keyword evidence="2" id="KW-1185">Reference proteome</keyword>
<gene>
    <name evidence="1" type="ORF">QVD17_12289</name>
</gene>